<protein>
    <recommendedName>
        <fullName evidence="3">DUF4158 domain-containing protein</fullName>
    </recommendedName>
</protein>
<name>A0ABN5I8A0_9ACTN</name>
<evidence type="ECO:0000313" key="2">
    <source>
        <dbReference type="Proteomes" id="UP000238413"/>
    </source>
</evidence>
<gene>
    <name evidence="1" type="ORF">C4B68_30370</name>
</gene>
<keyword evidence="2" id="KW-1185">Reference proteome</keyword>
<proteinExistence type="predicted"/>
<sequence>MRVLISPSYGHPETRRHWADTVDRQVDFTVPRHDRLLAADQRAQPPTHGHVRQALAQLLDYAPHSPVPAQCLAALFPEPPEREDIELLHRYGIDSIHRERSNSFRRLPAPSEGRALMRGVWTGRGDASRTV</sequence>
<dbReference type="Proteomes" id="UP000238413">
    <property type="component" value="Chromosome"/>
</dbReference>
<evidence type="ECO:0000313" key="1">
    <source>
        <dbReference type="EMBL" id="AVH59338.1"/>
    </source>
</evidence>
<reference evidence="1 2" key="1">
    <citation type="submission" date="2018-02" db="EMBL/GenBank/DDBJ databases">
        <title>Complete genome sequence of Streptomyces dengpaensis, the producer of angucyclines.</title>
        <authorList>
            <person name="Yumei L."/>
        </authorList>
    </citation>
    <scope>NUCLEOTIDE SEQUENCE [LARGE SCALE GENOMIC DNA]</scope>
    <source>
        <strain evidence="1 2">XZHG99</strain>
    </source>
</reference>
<dbReference type="RefSeq" id="WP_099505061.1">
    <property type="nucleotide sequence ID" value="NZ_CP026652.1"/>
</dbReference>
<evidence type="ECO:0008006" key="3">
    <source>
        <dbReference type="Google" id="ProtNLM"/>
    </source>
</evidence>
<accession>A0ABN5I8A0</accession>
<organism evidence="1 2">
    <name type="scientific">Streptomyces dengpaensis</name>
    <dbReference type="NCBI Taxonomy" id="2049881"/>
    <lineage>
        <taxon>Bacteria</taxon>
        <taxon>Bacillati</taxon>
        <taxon>Actinomycetota</taxon>
        <taxon>Actinomycetes</taxon>
        <taxon>Kitasatosporales</taxon>
        <taxon>Streptomycetaceae</taxon>
        <taxon>Streptomyces</taxon>
    </lineage>
</organism>
<dbReference type="EMBL" id="CP026652">
    <property type="protein sequence ID" value="AVH59338.1"/>
    <property type="molecule type" value="Genomic_DNA"/>
</dbReference>